<dbReference type="KEGG" id="lst:LSS_13334"/>
<dbReference type="PATRIC" id="fig|758847.3.peg.2793"/>
<dbReference type="EMBL" id="CP006694">
    <property type="protein sequence ID" value="EKT86334.1"/>
    <property type="molecule type" value="Genomic_DNA"/>
</dbReference>
<organism evidence="1 2">
    <name type="scientific">Leptospira santarosai serovar Shermani str. LT 821</name>
    <dbReference type="NCBI Taxonomy" id="758847"/>
    <lineage>
        <taxon>Bacteria</taxon>
        <taxon>Pseudomonadati</taxon>
        <taxon>Spirochaetota</taxon>
        <taxon>Spirochaetia</taxon>
        <taxon>Leptospirales</taxon>
        <taxon>Leptospiraceae</taxon>
        <taxon>Leptospira</taxon>
    </lineage>
</organism>
<protein>
    <submittedName>
        <fullName evidence="1">Uncharacterized protein</fullName>
    </submittedName>
</protein>
<gene>
    <name evidence="1" type="ORF">LSS_13334</name>
</gene>
<evidence type="ECO:0000313" key="2">
    <source>
        <dbReference type="Proteomes" id="UP000035800"/>
    </source>
</evidence>
<proteinExistence type="predicted"/>
<dbReference type="Proteomes" id="UP000035800">
    <property type="component" value="Chromosome I"/>
</dbReference>
<reference evidence="1 2" key="1">
    <citation type="journal article" date="2012" name="Gene">
        <title>Sequence of Leptospira santarosai serovar Shermani genome and prediction of virulence-associated genes.</title>
        <authorList>
            <person name="Chou L.F."/>
            <person name="Chen Y.T."/>
            <person name="Lu C.W."/>
            <person name="Ko Y.C."/>
            <person name="Tang C.Y."/>
            <person name="Pan M.J."/>
            <person name="Tian Y.C."/>
            <person name="Chiu C.H."/>
            <person name="Hung C.C."/>
            <person name="Yang C.W."/>
        </authorList>
    </citation>
    <scope>NUCLEOTIDE SEQUENCE [LARGE SCALE GENOMIC DNA]</scope>
    <source>
        <strain evidence="1">LT 821</strain>
    </source>
</reference>
<accession>K8XYC0</accession>
<sequence length="54" mass="6194">MIGRKTAISRGNSILRSLSLGFIEMPLNNSIQFVLLLQEKRIRKCRDRYGTVVT</sequence>
<dbReference type="AlphaFoldDB" id="K8XYC0"/>
<reference evidence="1 2" key="2">
    <citation type="journal article" date="2014" name="Emerg. Microbes Infect.">
        <title>Potential impact on kidney infection: a whole-genome analysis of Leptospira santarosai serovar Shermani.</title>
        <authorList>
            <person name="Chou L.F."/>
            <person name="Chen T.W."/>
            <person name="Ko Y.C."/>
            <person name="Pan M.J."/>
            <person name="Tian Y.C."/>
            <person name="Chiu C.H."/>
            <person name="Tang P."/>
            <person name="Hung C.C."/>
            <person name="Yang C.W."/>
        </authorList>
    </citation>
    <scope>NUCLEOTIDE SEQUENCE</scope>
    <source>
        <strain evidence="1 2">LT 821</strain>
    </source>
</reference>
<name>K8XYC0_9LEPT</name>
<evidence type="ECO:0000313" key="1">
    <source>
        <dbReference type="EMBL" id="EKT86334.1"/>
    </source>
</evidence>